<gene>
    <name evidence="1" type="ORF">PR048_021464</name>
</gene>
<name>A0ABQ9GYD4_9NEOP</name>
<organism evidence="1 2">
    <name type="scientific">Dryococelus australis</name>
    <dbReference type="NCBI Taxonomy" id="614101"/>
    <lineage>
        <taxon>Eukaryota</taxon>
        <taxon>Metazoa</taxon>
        <taxon>Ecdysozoa</taxon>
        <taxon>Arthropoda</taxon>
        <taxon>Hexapoda</taxon>
        <taxon>Insecta</taxon>
        <taxon>Pterygota</taxon>
        <taxon>Neoptera</taxon>
        <taxon>Polyneoptera</taxon>
        <taxon>Phasmatodea</taxon>
        <taxon>Verophasmatodea</taxon>
        <taxon>Anareolatae</taxon>
        <taxon>Phasmatidae</taxon>
        <taxon>Eurycanthinae</taxon>
        <taxon>Dryococelus</taxon>
    </lineage>
</organism>
<dbReference type="PANTHER" id="PTHR46169">
    <property type="entry name" value="DNA REPLICATION-RELATED ELEMENT FACTOR, ISOFORM A"/>
    <property type="match status" value="1"/>
</dbReference>
<proteinExistence type="predicted"/>
<evidence type="ECO:0000313" key="1">
    <source>
        <dbReference type="EMBL" id="KAJ8877012.1"/>
    </source>
</evidence>
<evidence type="ECO:0000313" key="2">
    <source>
        <dbReference type="Proteomes" id="UP001159363"/>
    </source>
</evidence>
<sequence length="201" mass="22837">MNSACSKSSDVWWYFKVAAEISRGSQFCQGLLQTYLEVAILPSCSKSNKLCQKCKIKKKKLPKGSTRDISITQKIAEIICVDLQSISVVEDYPTWKNYIIHQMVSQNTLTTKIIPEMVENVALLHLQTLSVAIYIWTSKSGNYFISVTVNFVDSDWQHKHLVLIICPFSGESHTAVNIEQNLGETFSKWDIGISAWIKVWE</sequence>
<dbReference type="PANTHER" id="PTHR46169:SF29">
    <property type="entry name" value="DNA REPLICATION-RELATED ELEMENT FACTOR, ISOFORM A"/>
    <property type="match status" value="1"/>
</dbReference>
<accession>A0ABQ9GYD4</accession>
<dbReference type="EMBL" id="JARBHB010000008">
    <property type="protein sequence ID" value="KAJ8877012.1"/>
    <property type="molecule type" value="Genomic_DNA"/>
</dbReference>
<protein>
    <submittedName>
        <fullName evidence="1">Uncharacterized protein</fullName>
    </submittedName>
</protein>
<reference evidence="1 2" key="1">
    <citation type="submission" date="2023-02" db="EMBL/GenBank/DDBJ databases">
        <title>LHISI_Scaffold_Assembly.</title>
        <authorList>
            <person name="Stuart O.P."/>
            <person name="Cleave R."/>
            <person name="Magrath M.J.L."/>
            <person name="Mikheyev A.S."/>
        </authorList>
    </citation>
    <scope>NUCLEOTIDE SEQUENCE [LARGE SCALE GENOMIC DNA]</scope>
    <source>
        <strain evidence="1">Daus_M_001</strain>
        <tissue evidence="1">Leg muscle</tissue>
    </source>
</reference>
<dbReference type="InterPro" id="IPR052717">
    <property type="entry name" value="Vacuolar_transposase_reg"/>
</dbReference>
<comment type="caution">
    <text evidence="1">The sequence shown here is derived from an EMBL/GenBank/DDBJ whole genome shotgun (WGS) entry which is preliminary data.</text>
</comment>
<dbReference type="Proteomes" id="UP001159363">
    <property type="component" value="Chromosome 7"/>
</dbReference>
<keyword evidence="2" id="KW-1185">Reference proteome</keyword>